<evidence type="ECO:0000256" key="1">
    <source>
        <dbReference type="ARBA" id="ARBA00005375"/>
    </source>
</evidence>
<dbReference type="InterPro" id="IPR029033">
    <property type="entry name" value="His_PPase_superfam"/>
</dbReference>
<dbReference type="STRING" id="361077.A0A152AAC1"/>
<proteinExistence type="inferred from homology"/>
<dbReference type="AlphaFoldDB" id="A0A152AAC1"/>
<organism evidence="3 4">
    <name type="scientific">Tieghemostelium lacteum</name>
    <name type="common">Slime mold</name>
    <name type="synonym">Dictyostelium lacteum</name>
    <dbReference type="NCBI Taxonomy" id="361077"/>
    <lineage>
        <taxon>Eukaryota</taxon>
        <taxon>Amoebozoa</taxon>
        <taxon>Evosea</taxon>
        <taxon>Eumycetozoa</taxon>
        <taxon>Dictyostelia</taxon>
        <taxon>Dictyosteliales</taxon>
        <taxon>Raperosteliaceae</taxon>
        <taxon>Tieghemostelium</taxon>
    </lineage>
</organism>
<comment type="caution">
    <text evidence="3">The sequence shown here is derived from an EMBL/GenBank/DDBJ whole genome shotgun (WGS) entry which is preliminary data.</text>
</comment>
<dbReference type="Gene3D" id="3.40.50.1240">
    <property type="entry name" value="Phosphoglycerate mutase-like"/>
    <property type="match status" value="1"/>
</dbReference>
<keyword evidence="4" id="KW-1185">Reference proteome</keyword>
<comment type="similarity">
    <text evidence="1">Belongs to the histidine acid phosphatase family.</text>
</comment>
<keyword evidence="2" id="KW-0378">Hydrolase</keyword>
<accession>A0A152AAC1</accession>
<dbReference type="Pfam" id="PF00328">
    <property type="entry name" value="His_Phos_2"/>
    <property type="match status" value="1"/>
</dbReference>
<dbReference type="SUPFAM" id="SSF53254">
    <property type="entry name" value="Phosphoglycerate mutase-like"/>
    <property type="match status" value="1"/>
</dbReference>
<evidence type="ECO:0008006" key="5">
    <source>
        <dbReference type="Google" id="ProtNLM"/>
    </source>
</evidence>
<dbReference type="PANTHER" id="PTHR11567:SF110">
    <property type="entry name" value="2-PHOSPHOXYLOSE PHOSPHATASE 1"/>
    <property type="match status" value="1"/>
</dbReference>
<evidence type="ECO:0000313" key="4">
    <source>
        <dbReference type="Proteomes" id="UP000076078"/>
    </source>
</evidence>
<dbReference type="OrthoDB" id="16224at2759"/>
<evidence type="ECO:0000313" key="3">
    <source>
        <dbReference type="EMBL" id="KYR03168.1"/>
    </source>
</evidence>
<dbReference type="PANTHER" id="PTHR11567">
    <property type="entry name" value="ACID PHOSPHATASE-RELATED"/>
    <property type="match status" value="1"/>
</dbReference>
<dbReference type="GO" id="GO:0016791">
    <property type="term" value="F:phosphatase activity"/>
    <property type="evidence" value="ECO:0007669"/>
    <property type="project" value="TreeGrafter"/>
</dbReference>
<reference evidence="3 4" key="1">
    <citation type="submission" date="2015-12" db="EMBL/GenBank/DDBJ databases">
        <title>Dictyostelia acquired genes for synthesis and detection of signals that induce cell-type specialization by lateral gene transfer from prokaryotes.</title>
        <authorList>
            <person name="Gloeckner G."/>
            <person name="Schaap P."/>
        </authorList>
    </citation>
    <scope>NUCLEOTIDE SEQUENCE [LARGE SCALE GENOMIC DNA]</scope>
    <source>
        <strain evidence="3 4">TK</strain>
    </source>
</reference>
<dbReference type="EMBL" id="LODT01000001">
    <property type="protein sequence ID" value="KYR03168.1"/>
    <property type="molecule type" value="Genomic_DNA"/>
</dbReference>
<gene>
    <name evidence="3" type="ORF">DLAC_00669</name>
</gene>
<evidence type="ECO:0000256" key="2">
    <source>
        <dbReference type="ARBA" id="ARBA00022801"/>
    </source>
</evidence>
<sequence length="436" mass="51257">MFNYFKYFKNEIKCQDDSGGNWKSPLMESWRKFEIPYHEYTNDKYKLKFVQLMTRHGRRTTEVRHYPMSLWVCNSTENLFSNSQTTECETGQLTVNGVSDLMHLGRSYRTLFMDKLGFLNPNFNANEIYVRSTDKERTISSARSLMHGLYGGDFNQSDKVPHSTFLIHPLVSETMTPPLNRKLVDCERYHFLCQLSRHHPLVLKDHKDNQLDKFTKQLEEILEKSKENGESLFYRPKVTSYIHLVHEFDSLQTHGLPIPKGITEDIIDRMYQESAKESKFEGIYRKDGVSQLAIGRFIKEMQDQLQLKLNNDPSVKDLKLAYYSAHDHSLTSLLVAYDMYEDKYHPITSSSLEFLLFEDTQPQTPSKSPTDNHYIKVIYNQTPTHISECKSKEVDNMCPLDEFIRISQQLIPENWENQCKITQDEKLQFIKDIKTY</sequence>
<name>A0A152AAC1_TIELA</name>
<dbReference type="InterPro" id="IPR050645">
    <property type="entry name" value="Histidine_acid_phosphatase"/>
</dbReference>
<dbReference type="InParanoid" id="A0A152AAC1"/>
<dbReference type="CDD" id="cd07061">
    <property type="entry name" value="HP_HAP_like"/>
    <property type="match status" value="1"/>
</dbReference>
<protein>
    <recommendedName>
        <fullName evidence="5">Histidine acid phosphatase family protein</fullName>
    </recommendedName>
</protein>
<dbReference type="Proteomes" id="UP000076078">
    <property type="component" value="Unassembled WGS sequence"/>
</dbReference>
<dbReference type="InterPro" id="IPR000560">
    <property type="entry name" value="His_Pase_clade-2"/>
</dbReference>
<dbReference type="OMA" id="GFMPKVR"/>